<protein>
    <submittedName>
        <fullName evidence="11">Cytochrome P450</fullName>
    </submittedName>
</protein>
<dbReference type="GO" id="GO:0005506">
    <property type="term" value="F:iron ion binding"/>
    <property type="evidence" value="ECO:0007669"/>
    <property type="project" value="InterPro"/>
</dbReference>
<proteinExistence type="inferred from homology"/>
<dbReference type="GO" id="GO:0004497">
    <property type="term" value="F:monooxygenase activity"/>
    <property type="evidence" value="ECO:0007669"/>
    <property type="project" value="UniProtKB-KW"/>
</dbReference>
<dbReference type="PROSITE" id="PS00086">
    <property type="entry name" value="CYTOCHROME_P450"/>
    <property type="match status" value="1"/>
</dbReference>
<dbReference type="VEuPathDB" id="FungiDB:BO72DRAFT_503134"/>
<dbReference type="OrthoDB" id="1470350at2759"/>
<keyword evidence="7 9" id="KW-0503">Monooxygenase</keyword>
<evidence type="ECO:0000313" key="11">
    <source>
        <dbReference type="EMBL" id="RAK80212.1"/>
    </source>
</evidence>
<evidence type="ECO:0000256" key="7">
    <source>
        <dbReference type="ARBA" id="ARBA00023033"/>
    </source>
</evidence>
<evidence type="ECO:0000256" key="6">
    <source>
        <dbReference type="ARBA" id="ARBA00023004"/>
    </source>
</evidence>
<evidence type="ECO:0000256" key="1">
    <source>
        <dbReference type="ARBA" id="ARBA00001971"/>
    </source>
</evidence>
<comment type="cofactor">
    <cofactor evidence="1 8">
        <name>heme</name>
        <dbReference type="ChEBI" id="CHEBI:30413"/>
    </cofactor>
</comment>
<evidence type="ECO:0000256" key="5">
    <source>
        <dbReference type="ARBA" id="ARBA00023002"/>
    </source>
</evidence>
<dbReference type="InterPro" id="IPR001128">
    <property type="entry name" value="Cyt_P450"/>
</dbReference>
<reference evidence="11 12" key="1">
    <citation type="submission" date="2018-02" db="EMBL/GenBank/DDBJ databases">
        <title>The genomes of Aspergillus section Nigri reveals drivers in fungal speciation.</title>
        <authorList>
            <consortium name="DOE Joint Genome Institute"/>
            <person name="Vesth T.C."/>
            <person name="Nybo J."/>
            <person name="Theobald S."/>
            <person name="Brandl J."/>
            <person name="Frisvad J.C."/>
            <person name="Nielsen K.F."/>
            <person name="Lyhne E.K."/>
            <person name="Kogle M.E."/>
            <person name="Kuo A."/>
            <person name="Riley R."/>
            <person name="Clum A."/>
            <person name="Nolan M."/>
            <person name="Lipzen A."/>
            <person name="Salamov A."/>
            <person name="Henrissat B."/>
            <person name="Wiebenga A."/>
            <person name="De vries R.P."/>
            <person name="Grigoriev I.V."/>
            <person name="Mortensen U.H."/>
            <person name="Andersen M.R."/>
            <person name="Baker S.E."/>
        </authorList>
    </citation>
    <scope>NUCLEOTIDE SEQUENCE [LARGE SCALE GENOMIC DNA]</scope>
    <source>
        <strain evidence="11 12">CBS 313.89</strain>
    </source>
</reference>
<keyword evidence="4 8" id="KW-0479">Metal-binding</keyword>
<evidence type="ECO:0000256" key="10">
    <source>
        <dbReference type="SAM" id="Phobius"/>
    </source>
</evidence>
<dbReference type="PRINTS" id="PR00463">
    <property type="entry name" value="EP450I"/>
</dbReference>
<keyword evidence="6 8" id="KW-0408">Iron</keyword>
<organism evidence="11 12">
    <name type="scientific">Aspergillus fijiensis CBS 313.89</name>
    <dbReference type="NCBI Taxonomy" id="1448319"/>
    <lineage>
        <taxon>Eukaryota</taxon>
        <taxon>Fungi</taxon>
        <taxon>Dikarya</taxon>
        <taxon>Ascomycota</taxon>
        <taxon>Pezizomycotina</taxon>
        <taxon>Eurotiomycetes</taxon>
        <taxon>Eurotiomycetidae</taxon>
        <taxon>Eurotiales</taxon>
        <taxon>Aspergillaceae</taxon>
        <taxon>Aspergillus</taxon>
    </lineage>
</organism>
<dbReference type="GO" id="GO:0020037">
    <property type="term" value="F:heme binding"/>
    <property type="evidence" value="ECO:0007669"/>
    <property type="project" value="InterPro"/>
</dbReference>
<dbReference type="SUPFAM" id="SSF48264">
    <property type="entry name" value="Cytochrome P450"/>
    <property type="match status" value="1"/>
</dbReference>
<accession>A0A8G1RU77</accession>
<dbReference type="InterPro" id="IPR017972">
    <property type="entry name" value="Cyt_P450_CS"/>
</dbReference>
<dbReference type="GeneID" id="63866429"/>
<dbReference type="InterPro" id="IPR002401">
    <property type="entry name" value="Cyt_P450_E_grp-I"/>
</dbReference>
<dbReference type="CDD" id="cd11058">
    <property type="entry name" value="CYP60B-like"/>
    <property type="match status" value="1"/>
</dbReference>
<dbReference type="Pfam" id="PF00067">
    <property type="entry name" value="p450"/>
    <property type="match status" value="1"/>
</dbReference>
<keyword evidence="12" id="KW-1185">Reference proteome</keyword>
<feature type="binding site" description="axial binding residue" evidence="8">
    <location>
        <position position="457"/>
    </location>
    <ligand>
        <name>heme</name>
        <dbReference type="ChEBI" id="CHEBI:30413"/>
    </ligand>
    <ligandPart>
        <name>Fe</name>
        <dbReference type="ChEBI" id="CHEBI:18248"/>
    </ligandPart>
</feature>
<gene>
    <name evidence="11" type="ORF">BO72DRAFT_503134</name>
</gene>
<keyword evidence="10" id="KW-0812">Transmembrane</keyword>
<keyword evidence="10" id="KW-0472">Membrane</keyword>
<feature type="transmembrane region" description="Helical" evidence="10">
    <location>
        <begin position="20"/>
        <end position="41"/>
    </location>
</feature>
<dbReference type="InterPro" id="IPR050121">
    <property type="entry name" value="Cytochrome_P450_monoxygenase"/>
</dbReference>
<evidence type="ECO:0000256" key="4">
    <source>
        <dbReference type="ARBA" id="ARBA00022723"/>
    </source>
</evidence>
<evidence type="ECO:0000256" key="8">
    <source>
        <dbReference type="PIRSR" id="PIRSR602401-1"/>
    </source>
</evidence>
<keyword evidence="5 9" id="KW-0560">Oxidoreductase</keyword>
<dbReference type="RefSeq" id="XP_040804222.1">
    <property type="nucleotide sequence ID" value="XM_040949096.1"/>
</dbReference>
<sequence>MYRAAMMQSFEVQYPSHLSWRWLVPLLVLPVYILVRSIYLLKFHPLSKYPGPTMWAITRAPWAYHVMRGDLWLALDRFHDRYGPVVRIAPDELTYISPGVWPEIYNARPQLNKDPHSLTPPLNGADSLFTAMGEDHRRIRAAFVNAFSDKALRGQAVIIEDHASQFIARLATEARAGSPVDIQRLVGYATFDIISELTWGEAPRALQSSEGGPDWIQRFFLHAQFSTVRNCLTRLSPLDKILWYFFLRITSQQRIQNTRLSTERIERRLSTPSTRSDFMTPLVNKITEHGDGKGITKSEVLTNGLAVVIANSQLSTIAITTAIYLLLRHPIQYGRLLAEIRAAPFDSAAAIDVSATASLPYLRAVLDEALRLHHPTPGSMPRVVGHGGLVVNGEFVPAGTVVGVSLWNIQTRPENFHLPREFHPERFLPPTDPRYDPAFNRDCLNAYQPFSLGPRKCIGYKVFLAEARVLLTRLLWTFELQLEDAHPTTWLKQRAWLVFEPKPLKVHIRNRQPLAAS</sequence>
<dbReference type="AlphaFoldDB" id="A0A8G1RU77"/>
<dbReference type="InterPro" id="IPR036396">
    <property type="entry name" value="Cyt_P450_sf"/>
</dbReference>
<dbReference type="EMBL" id="KZ824630">
    <property type="protein sequence ID" value="RAK80212.1"/>
    <property type="molecule type" value="Genomic_DNA"/>
</dbReference>
<keyword evidence="3 8" id="KW-0349">Heme</keyword>
<keyword evidence="10" id="KW-1133">Transmembrane helix</keyword>
<dbReference type="Gene3D" id="1.10.630.10">
    <property type="entry name" value="Cytochrome P450"/>
    <property type="match status" value="1"/>
</dbReference>
<dbReference type="GO" id="GO:0016705">
    <property type="term" value="F:oxidoreductase activity, acting on paired donors, with incorporation or reduction of molecular oxygen"/>
    <property type="evidence" value="ECO:0007669"/>
    <property type="project" value="InterPro"/>
</dbReference>
<dbReference type="PANTHER" id="PTHR24305">
    <property type="entry name" value="CYTOCHROME P450"/>
    <property type="match status" value="1"/>
</dbReference>
<dbReference type="PANTHER" id="PTHR24305:SF210">
    <property type="entry name" value="CYTOCHROME P450 MONOOXYGENASE ASQL-RELATED"/>
    <property type="match status" value="1"/>
</dbReference>
<evidence type="ECO:0000256" key="2">
    <source>
        <dbReference type="ARBA" id="ARBA00010617"/>
    </source>
</evidence>
<evidence type="ECO:0000256" key="9">
    <source>
        <dbReference type="RuleBase" id="RU000461"/>
    </source>
</evidence>
<dbReference type="Proteomes" id="UP000249789">
    <property type="component" value="Unassembled WGS sequence"/>
</dbReference>
<evidence type="ECO:0000256" key="3">
    <source>
        <dbReference type="ARBA" id="ARBA00022617"/>
    </source>
</evidence>
<comment type="similarity">
    <text evidence="2 9">Belongs to the cytochrome P450 family.</text>
</comment>
<name>A0A8G1RU77_9EURO</name>
<evidence type="ECO:0000313" key="12">
    <source>
        <dbReference type="Proteomes" id="UP000249789"/>
    </source>
</evidence>